<dbReference type="STRING" id="1925591.BI308_04145"/>
<evidence type="ECO:0000313" key="1">
    <source>
        <dbReference type="EMBL" id="OJJ26890.1"/>
    </source>
</evidence>
<dbReference type="AlphaFoldDB" id="A0A1L9QW36"/>
<gene>
    <name evidence="1" type="ORF">BI308_04145</name>
</gene>
<name>A0A1L9QW36_9CYAN</name>
<sequence length="118" mass="13612">MTTRTRASASTHGFTAMTGADFNPFEPIGGRLVSMDKETLSCLIQRCDRFHVESTLFKRELVETTREEVNRLLSLHEWETVQDCLTFYYWTVPSSGKNSLFTQEEIGVNRSHGNRYEL</sequence>
<dbReference type="EMBL" id="MLAW01000004">
    <property type="protein sequence ID" value="OJJ26890.1"/>
    <property type="molecule type" value="Genomic_DNA"/>
</dbReference>
<protein>
    <submittedName>
        <fullName evidence="1">Uncharacterized protein</fullName>
    </submittedName>
</protein>
<dbReference type="Proteomes" id="UP000183940">
    <property type="component" value="Unassembled WGS sequence"/>
</dbReference>
<accession>A0A1L9QW36</accession>
<comment type="caution">
    <text evidence="1">The sequence shown here is derived from an EMBL/GenBank/DDBJ whole genome shotgun (WGS) entry which is preliminary data.</text>
</comment>
<reference evidence="1" key="1">
    <citation type="submission" date="2016-10" db="EMBL/GenBank/DDBJ databases">
        <title>CRISPR-Cas defence system in Roseofilum reptotaenium: evidence of a bacteriophage-cyanobacterium arms race in the coral black band disease.</title>
        <authorList>
            <person name="Buerger P."/>
            <person name="Wood-Charlson E.M."/>
            <person name="Weynberg K.D."/>
            <person name="Willis B."/>
            <person name="Van Oppen M.J."/>
        </authorList>
    </citation>
    <scope>NUCLEOTIDE SEQUENCE [LARGE SCALE GENOMIC DNA]</scope>
    <source>
        <strain evidence="1">AO1-A</strain>
    </source>
</reference>
<evidence type="ECO:0000313" key="2">
    <source>
        <dbReference type="Proteomes" id="UP000183940"/>
    </source>
</evidence>
<organism evidence="1 2">
    <name type="scientific">Roseofilum reptotaenium AO1-A</name>
    <dbReference type="NCBI Taxonomy" id="1925591"/>
    <lineage>
        <taxon>Bacteria</taxon>
        <taxon>Bacillati</taxon>
        <taxon>Cyanobacteriota</taxon>
        <taxon>Cyanophyceae</taxon>
        <taxon>Desertifilales</taxon>
        <taxon>Desertifilaceae</taxon>
        <taxon>Roseofilum</taxon>
    </lineage>
</organism>
<proteinExistence type="predicted"/>
<keyword evidence="2" id="KW-1185">Reference proteome</keyword>